<evidence type="ECO:0000313" key="1">
    <source>
        <dbReference type="EMBL" id="WBL77372.1"/>
    </source>
</evidence>
<keyword evidence="2" id="KW-1185">Reference proteome</keyword>
<dbReference type="InterPro" id="IPR030987">
    <property type="entry name" value="AbiV"/>
</dbReference>
<dbReference type="NCBIfam" id="TIGR04498">
    <property type="entry name" value="AbiV_defense"/>
    <property type="match status" value="1"/>
</dbReference>
<dbReference type="Proteomes" id="UP001179614">
    <property type="component" value="Chromosome"/>
</dbReference>
<gene>
    <name evidence="1" type="ORF">I3J27_30825</name>
</gene>
<accession>A0ABY7ML43</accession>
<sequence>MKKPAGKKRIRAPIVAVERSAHSAVLRNAVRLLEDARILRKARRYPSATALAVLSLEEVGKFRTLDEDLLFWSSEIHNNSIQGRKHLYAHKSKQRAAAEALIDGMGFDELRDLARAAGFRIILSKKREGVRPATIDIIGSITKSTFEKKLAGKIRRSKHHAFVIDLAKGEFDVIKQRSFYVDEEASGDLSDPAVVVDRLAADRTISLASGAIYTTRMTWRHARALRKSKQSLESEGVTSSR</sequence>
<proteinExistence type="predicted"/>
<dbReference type="Pfam" id="PF18728">
    <property type="entry name" value="HEPN_AbiV"/>
    <property type="match status" value="1"/>
</dbReference>
<name>A0ABY7ML43_9BRAD</name>
<dbReference type="EMBL" id="CP089391">
    <property type="protein sequence ID" value="WBL77372.1"/>
    <property type="molecule type" value="Genomic_DNA"/>
</dbReference>
<evidence type="ECO:0000313" key="2">
    <source>
        <dbReference type="Proteomes" id="UP001179614"/>
    </source>
</evidence>
<dbReference type="RefSeq" id="WP_270162634.1">
    <property type="nucleotide sequence ID" value="NZ_CP089391.1"/>
</dbReference>
<organism evidence="1 2">
    <name type="scientific">Bradyrhizobium xenonodulans</name>
    <dbReference type="NCBI Taxonomy" id="2736875"/>
    <lineage>
        <taxon>Bacteria</taxon>
        <taxon>Pseudomonadati</taxon>
        <taxon>Pseudomonadota</taxon>
        <taxon>Alphaproteobacteria</taxon>
        <taxon>Hyphomicrobiales</taxon>
        <taxon>Nitrobacteraceae</taxon>
        <taxon>Bradyrhizobium</taxon>
    </lineage>
</organism>
<protein>
    <submittedName>
        <fullName evidence="1">AbiV family abortive infection protein</fullName>
    </submittedName>
</protein>
<reference evidence="1" key="1">
    <citation type="submission" date="2021-12" db="EMBL/GenBank/DDBJ databases">
        <title>Bradyrhizobium xenonodulans sp. nov.</title>
        <authorList>
            <person name="Claassens R."/>
            <person name="Venter S.N."/>
            <person name="Beukes C.W."/>
            <person name="Stepkowski T."/>
            <person name="Steenkamp E.T."/>
        </authorList>
    </citation>
    <scope>NUCLEOTIDE SEQUENCE</scope>
    <source>
        <strain evidence="1">14AB</strain>
    </source>
</reference>